<reference evidence="6 7" key="1">
    <citation type="journal article" date="2023" name="Microbiol. Spectr.">
        <title>Symbiosis of Carpenter Bees with Uncharacterized Lactic Acid Bacteria Showing NAD Auxotrophy.</title>
        <authorList>
            <person name="Kawasaki S."/>
            <person name="Ozawa K."/>
            <person name="Mori T."/>
            <person name="Yamamoto A."/>
            <person name="Ito M."/>
            <person name="Ohkuma M."/>
            <person name="Sakamoto M."/>
            <person name="Matsutani M."/>
        </authorList>
    </citation>
    <scope>NUCLEOTIDE SEQUENCE [LARGE SCALE GENOMIC DNA]</scope>
    <source>
        <strain evidence="6 7">KimC2</strain>
    </source>
</reference>
<dbReference type="EMBL" id="AP026801">
    <property type="protein sequence ID" value="BDR56127.1"/>
    <property type="molecule type" value="Genomic_DNA"/>
</dbReference>
<dbReference type="Pfam" id="PF00005">
    <property type="entry name" value="ABC_tran"/>
    <property type="match status" value="2"/>
</dbReference>
<dbReference type="KEGG" id="xak:KIMC2_06890"/>
<dbReference type="InterPro" id="IPR027417">
    <property type="entry name" value="P-loop_NTPase"/>
</dbReference>
<name>A0AAU9DHC2_9LACO</name>
<dbReference type="InterPro" id="IPR017871">
    <property type="entry name" value="ABC_transporter-like_CS"/>
</dbReference>
<evidence type="ECO:0000256" key="2">
    <source>
        <dbReference type="ARBA" id="ARBA00022840"/>
    </source>
</evidence>
<dbReference type="SUPFAM" id="SSF52540">
    <property type="entry name" value="P-loop containing nucleoside triphosphate hydrolases"/>
    <property type="match status" value="2"/>
</dbReference>
<gene>
    <name evidence="6" type="ORF">KIMC2_06890</name>
</gene>
<dbReference type="RefSeq" id="WP_317697991.1">
    <property type="nucleotide sequence ID" value="NZ_AP026801.1"/>
</dbReference>
<keyword evidence="3" id="KW-0175">Coiled coil</keyword>
<dbReference type="Proteomes" id="UP001321804">
    <property type="component" value="Chromosome"/>
</dbReference>
<evidence type="ECO:0000256" key="4">
    <source>
        <dbReference type="SAM" id="MobiDB-lite"/>
    </source>
</evidence>
<dbReference type="InterPro" id="IPR003593">
    <property type="entry name" value="AAA+_ATPase"/>
</dbReference>
<dbReference type="SMART" id="SM00382">
    <property type="entry name" value="AAA"/>
    <property type="match status" value="2"/>
</dbReference>
<organism evidence="6 7">
    <name type="scientific">Xylocopilactobacillus apis</name>
    <dbReference type="NCBI Taxonomy" id="2932183"/>
    <lineage>
        <taxon>Bacteria</taxon>
        <taxon>Bacillati</taxon>
        <taxon>Bacillota</taxon>
        <taxon>Bacilli</taxon>
        <taxon>Lactobacillales</taxon>
        <taxon>Lactobacillaceae</taxon>
        <taxon>Xylocopilactobacillus</taxon>
    </lineage>
</organism>
<dbReference type="AlphaFoldDB" id="A0AAU9DHC2"/>
<dbReference type="InterPro" id="IPR003439">
    <property type="entry name" value="ABC_transporter-like_ATP-bd"/>
</dbReference>
<evidence type="ECO:0000256" key="3">
    <source>
        <dbReference type="SAM" id="Coils"/>
    </source>
</evidence>
<dbReference type="PROSITE" id="PS50893">
    <property type="entry name" value="ABC_TRANSPORTER_2"/>
    <property type="match status" value="1"/>
</dbReference>
<dbReference type="GO" id="GO:0016887">
    <property type="term" value="F:ATP hydrolysis activity"/>
    <property type="evidence" value="ECO:0007669"/>
    <property type="project" value="InterPro"/>
</dbReference>
<feature type="domain" description="ABC transporter" evidence="5">
    <location>
        <begin position="4"/>
        <end position="213"/>
    </location>
</feature>
<keyword evidence="1" id="KW-0547">Nucleotide-binding</keyword>
<feature type="coiled-coil region" evidence="3">
    <location>
        <begin position="259"/>
        <end position="286"/>
    </location>
</feature>
<dbReference type="CDD" id="cd03221">
    <property type="entry name" value="ABCF_EF-3"/>
    <property type="match status" value="1"/>
</dbReference>
<dbReference type="Gene3D" id="3.40.50.300">
    <property type="entry name" value="P-loop containing nucleotide triphosphate hydrolases"/>
    <property type="match status" value="3"/>
</dbReference>
<protein>
    <submittedName>
        <fullName evidence="6">Lsa family ABC-F type ribosomal protection protein</fullName>
    </submittedName>
</protein>
<evidence type="ECO:0000313" key="6">
    <source>
        <dbReference type="EMBL" id="BDR56127.1"/>
    </source>
</evidence>
<dbReference type="PROSITE" id="PS00211">
    <property type="entry name" value="ABC_TRANSPORTER_1"/>
    <property type="match status" value="1"/>
</dbReference>
<keyword evidence="2" id="KW-0067">ATP-binding</keyword>
<dbReference type="PANTHER" id="PTHR42855:SF2">
    <property type="entry name" value="DRUG RESISTANCE ABC TRANSPORTER,ATP-BINDING PROTEIN"/>
    <property type="match status" value="1"/>
</dbReference>
<evidence type="ECO:0000259" key="5">
    <source>
        <dbReference type="PROSITE" id="PS50893"/>
    </source>
</evidence>
<feature type="region of interest" description="Disordered" evidence="4">
    <location>
        <begin position="227"/>
        <end position="249"/>
    </location>
</feature>
<sequence length="496" mass="57108">MTVIQIKNLNFSYESGLAPIFSNINLDFDSSWKLGIIGRNGRGKTTLLKILSGDLIGQGEIVTNLNFVYFPKFISNKNLLTIDVLTQNQEFPLWKLECEFMKLALNPEALHRHFNTLSGGEQTKALLAVLFLKENVFPLLDEPTNHLDLKTRQIIAKYLKNKKQGFIIVSHDRSFIDATVDHVAAIERTQMIVHQGNYSVYEEEKSMRDHYEAEKNKTLKKEIGRLKKTASDKEQWSKRREKDKHGDRHIKNSGLIVNKDQISARAKRVMKKAKNLEHRMEKRIKEKKGLLKDIEVTSELQMNYQPDVHKNLLSTQNLVLSYSDREIKIPDLNLYQGDRLLVRGDNDSGKSTFLKAIVKKFDGLQTGNLVTTPVKFSYLSQNLIDFSGNLKQFGEQEGLELSLFLNILRKLGFERDNFFTPINSLSQGQRKKAALAKSLCLPTTLYIWDEPLNYLDVYNVKQVEEVIERTQPTMIFVEHDRTFSDKIATKEIKLGE</sequence>
<accession>A0AAU9DHC2</accession>
<dbReference type="GO" id="GO:0005524">
    <property type="term" value="F:ATP binding"/>
    <property type="evidence" value="ECO:0007669"/>
    <property type="project" value="UniProtKB-KW"/>
</dbReference>
<evidence type="ECO:0000313" key="7">
    <source>
        <dbReference type="Proteomes" id="UP001321804"/>
    </source>
</evidence>
<dbReference type="NCBIfam" id="NF000355">
    <property type="entry name" value="ribo_prot_ABC_F"/>
    <property type="match status" value="1"/>
</dbReference>
<evidence type="ECO:0000256" key="1">
    <source>
        <dbReference type="ARBA" id="ARBA00022741"/>
    </source>
</evidence>
<keyword evidence="7" id="KW-1185">Reference proteome</keyword>
<proteinExistence type="predicted"/>
<dbReference type="PANTHER" id="PTHR42855">
    <property type="entry name" value="ABC TRANSPORTER ATP-BINDING SUBUNIT"/>
    <property type="match status" value="1"/>
</dbReference>
<dbReference type="InterPro" id="IPR051309">
    <property type="entry name" value="ABCF_ATPase"/>
</dbReference>